<dbReference type="InterPro" id="IPR000089">
    <property type="entry name" value="Biotin_lipoyl"/>
</dbReference>
<evidence type="ECO:0000259" key="1">
    <source>
        <dbReference type="PROSITE" id="PS50968"/>
    </source>
</evidence>
<dbReference type="InterPro" id="IPR002930">
    <property type="entry name" value="GCV_H"/>
</dbReference>
<accession>A0A3B0TN61</accession>
<dbReference type="AlphaFoldDB" id="A0A3B0TN61"/>
<dbReference type="GO" id="GO:0005960">
    <property type="term" value="C:glycine cleavage complex"/>
    <property type="evidence" value="ECO:0007669"/>
    <property type="project" value="InterPro"/>
</dbReference>
<dbReference type="PANTHER" id="PTHR11715">
    <property type="entry name" value="GLYCINE CLEAVAGE SYSTEM H PROTEIN"/>
    <property type="match status" value="1"/>
</dbReference>
<dbReference type="GO" id="GO:0005829">
    <property type="term" value="C:cytosol"/>
    <property type="evidence" value="ECO:0007669"/>
    <property type="project" value="TreeGrafter"/>
</dbReference>
<dbReference type="Pfam" id="PF01597">
    <property type="entry name" value="GCV_H"/>
    <property type="match status" value="1"/>
</dbReference>
<feature type="domain" description="Lipoyl-binding" evidence="1">
    <location>
        <begin position="30"/>
        <end position="112"/>
    </location>
</feature>
<dbReference type="GO" id="GO:0009249">
    <property type="term" value="P:protein lipoylation"/>
    <property type="evidence" value="ECO:0007669"/>
    <property type="project" value="TreeGrafter"/>
</dbReference>
<dbReference type="PROSITE" id="PS50968">
    <property type="entry name" value="BIOTINYL_LIPOYL"/>
    <property type="match status" value="1"/>
</dbReference>
<name>A0A3B0TN61_9ZZZZ</name>
<dbReference type="PANTHER" id="PTHR11715:SF3">
    <property type="entry name" value="GLYCINE CLEAVAGE SYSTEM H PROTEIN-RELATED"/>
    <property type="match status" value="1"/>
</dbReference>
<organism evidence="2">
    <name type="scientific">hydrothermal vent metagenome</name>
    <dbReference type="NCBI Taxonomy" id="652676"/>
    <lineage>
        <taxon>unclassified sequences</taxon>
        <taxon>metagenomes</taxon>
        <taxon>ecological metagenomes</taxon>
    </lineage>
</organism>
<evidence type="ECO:0000313" key="2">
    <source>
        <dbReference type="EMBL" id="VAW13649.1"/>
    </source>
</evidence>
<sequence length="148" mass="15710">MTVVRGCEMPDELLYDVDNNIWYQENDDGTVTLGMTMVAAAMAGPMVAFTPKRVGRTVKAGKSCATIESGKWVGPAKIAFEGEVVDANSELNADPKLANGDPYGAGWMVKVKPTDWDTARAELLAGTEIAAPYEAKMAAEDFAGCEAA</sequence>
<dbReference type="SUPFAM" id="SSF51230">
    <property type="entry name" value="Single hybrid motif"/>
    <property type="match status" value="1"/>
</dbReference>
<dbReference type="Gene3D" id="2.40.50.100">
    <property type="match status" value="1"/>
</dbReference>
<dbReference type="InterPro" id="IPR011053">
    <property type="entry name" value="Single_hybrid_motif"/>
</dbReference>
<protein>
    <submittedName>
        <fullName evidence="2">Glycine cleavage system H protein like protein HTH_1874</fullName>
    </submittedName>
</protein>
<gene>
    <name evidence="2" type="ORF">MNBD_ALPHA11-2153</name>
</gene>
<dbReference type="GO" id="GO:0019464">
    <property type="term" value="P:glycine decarboxylation via glycine cleavage system"/>
    <property type="evidence" value="ECO:0007669"/>
    <property type="project" value="InterPro"/>
</dbReference>
<dbReference type="CDD" id="cd06848">
    <property type="entry name" value="GCS_H"/>
    <property type="match status" value="1"/>
</dbReference>
<dbReference type="InterPro" id="IPR033753">
    <property type="entry name" value="GCV_H/Fam206"/>
</dbReference>
<reference evidence="2" key="1">
    <citation type="submission" date="2018-06" db="EMBL/GenBank/DDBJ databases">
        <authorList>
            <person name="Zhirakovskaya E."/>
        </authorList>
    </citation>
    <scope>NUCLEOTIDE SEQUENCE</scope>
</reference>
<proteinExistence type="predicted"/>
<dbReference type="EMBL" id="UOEQ01000018">
    <property type="protein sequence ID" value="VAW13649.1"/>
    <property type="molecule type" value="Genomic_DNA"/>
</dbReference>